<reference evidence="2" key="1">
    <citation type="submission" date="2021-02" db="EMBL/GenBank/DDBJ databases">
        <title>Comparative genomics reveals that relaxation of natural selection precedes convergent phenotypic evolution of cavefish.</title>
        <authorList>
            <person name="Peng Z."/>
        </authorList>
    </citation>
    <scope>NUCLEOTIDE SEQUENCE</scope>
    <source>
        <tissue evidence="2">Muscle</tissue>
    </source>
</reference>
<organism evidence="2 3">
    <name type="scientific">Triplophysa rosa</name>
    <name type="common">Cave loach</name>
    <dbReference type="NCBI Taxonomy" id="992332"/>
    <lineage>
        <taxon>Eukaryota</taxon>
        <taxon>Metazoa</taxon>
        <taxon>Chordata</taxon>
        <taxon>Craniata</taxon>
        <taxon>Vertebrata</taxon>
        <taxon>Euteleostomi</taxon>
        <taxon>Actinopterygii</taxon>
        <taxon>Neopterygii</taxon>
        <taxon>Teleostei</taxon>
        <taxon>Ostariophysi</taxon>
        <taxon>Cypriniformes</taxon>
        <taxon>Nemacheilidae</taxon>
        <taxon>Triplophysa</taxon>
    </lineage>
</organism>
<proteinExistence type="predicted"/>
<name>A0A9W7T8X7_TRIRA</name>
<keyword evidence="3" id="KW-1185">Reference proteome</keyword>
<feature type="compositionally biased region" description="Basic and acidic residues" evidence="1">
    <location>
        <begin position="78"/>
        <end position="96"/>
    </location>
</feature>
<dbReference type="AlphaFoldDB" id="A0A9W7T8X7"/>
<protein>
    <submittedName>
        <fullName evidence="2">Solute carrier family 35 member E3</fullName>
    </submittedName>
</protein>
<evidence type="ECO:0000313" key="3">
    <source>
        <dbReference type="Proteomes" id="UP001059041"/>
    </source>
</evidence>
<comment type="caution">
    <text evidence="2">The sequence shown here is derived from an EMBL/GenBank/DDBJ whole genome shotgun (WGS) entry which is preliminary data.</text>
</comment>
<feature type="region of interest" description="Disordered" evidence="1">
    <location>
        <begin position="67"/>
        <end position="106"/>
    </location>
</feature>
<dbReference type="Proteomes" id="UP001059041">
    <property type="component" value="Linkage Group LG24"/>
</dbReference>
<evidence type="ECO:0000256" key="1">
    <source>
        <dbReference type="SAM" id="MobiDB-lite"/>
    </source>
</evidence>
<gene>
    <name evidence="2" type="ORF">IRJ41_007436</name>
</gene>
<dbReference type="EMBL" id="JAFHDT010000024">
    <property type="protein sequence ID" value="KAI7791767.1"/>
    <property type="molecule type" value="Genomic_DNA"/>
</dbReference>
<accession>A0A9W7T8X7</accession>
<evidence type="ECO:0000313" key="2">
    <source>
        <dbReference type="EMBL" id="KAI7791767.1"/>
    </source>
</evidence>
<sequence length="161" mass="18510">MTTPVIIAIQTKTFSTKIKRTLVPITLDLYDMKFNLLGMVFATLGVFVSSMYQMPCRNLSSSAQQFNSPAVDCSTPRQESRSGRRWWREEKPERRQRNLGGVNEESPRSINKHALFKATRSFETFHRPVLRVSRKCLWIYAHAGRMPLISELLIQLPPPGN</sequence>